<evidence type="ECO:0000256" key="1">
    <source>
        <dbReference type="ARBA" id="ARBA00037217"/>
    </source>
</evidence>
<protein>
    <recommendedName>
        <fullName evidence="3">Pyridine nucleotide-disulfide oxidoreductase domain-containing protein 2</fullName>
    </recommendedName>
</protein>
<evidence type="ECO:0000259" key="4">
    <source>
        <dbReference type="Pfam" id="PF01593"/>
    </source>
</evidence>
<sequence>MTDKHYDAVIVGGGHNGLVCSFYLANAGLKVKVLERRSIVGGAAVTEEFHPGFKNSTASYTVSLLNPAVIKDMHLKENGLEIIKRPISNFLPISDSQYLKVGGSLESTQKEFQKFSEKDANILPEYYRRIENVADVLRDLTTKTPLNLKGGYINIAKTIFDLVPIARKTNELQEDLFNLFTKSAKDFLDSWFESDHIKACFGFDSIVGNYASPETPGSAYVLLHHVFGEVDGEKGAWGHAVGGMGSITQLMKSACEEKGVEISTNAPVQKILIKNNKANGVMLKDGTQIFAEKVISNLNPKLLFKKLVDENDVEQEYRRKILNYKCGSGTFRMNVALSELPDFNCIPGKEISEHHKSGIVIAPTLTYMDQAFTDAKQYGWSKNPIVEMLIPSTVDSTLAPEGKHVASLFCQQFAPTLPDNKSWHDEKANAANTIIETVNKFAPNFKESILGMSILSPLDLEEKLGLVGGDIMHGVMSLDQMWAARPVFNYGDYKTPVKNLFICGSGTHPGGGVTGLPGKNSSREILKA</sequence>
<dbReference type="SUPFAM" id="SSF51905">
    <property type="entry name" value="FAD/NAD(P)-binding domain"/>
    <property type="match status" value="1"/>
</dbReference>
<dbReference type="PANTHER" id="PTHR10668">
    <property type="entry name" value="PHYTOENE DEHYDROGENASE"/>
    <property type="match status" value="1"/>
</dbReference>
<feature type="domain" description="Amine oxidase" evidence="4">
    <location>
        <begin position="17"/>
        <end position="328"/>
    </location>
</feature>
<evidence type="ECO:0000256" key="3">
    <source>
        <dbReference type="ARBA" id="ARBA00040298"/>
    </source>
</evidence>
<dbReference type="GO" id="GO:0016491">
    <property type="term" value="F:oxidoreductase activity"/>
    <property type="evidence" value="ECO:0007669"/>
    <property type="project" value="InterPro"/>
</dbReference>
<dbReference type="PANTHER" id="PTHR10668:SF103">
    <property type="entry name" value="PYRIDINE NUCLEOTIDE-DISULFIDE OXIDOREDUCTASE DOMAIN-CONTAINING PROTEIN 2"/>
    <property type="match status" value="1"/>
</dbReference>
<dbReference type="EMBL" id="KT201083">
    <property type="protein sequence ID" value="ALS55967.1"/>
    <property type="molecule type" value="Genomic_DNA"/>
</dbReference>
<dbReference type="InterPro" id="IPR002937">
    <property type="entry name" value="Amino_oxidase"/>
</dbReference>
<name>A0A0U2VXE4_9BACT</name>
<dbReference type="InterPro" id="IPR036188">
    <property type="entry name" value="FAD/NAD-bd_sf"/>
</dbReference>
<organism evidence="5">
    <name type="scientific">uncultured bacterium EIL80E09</name>
    <dbReference type="NCBI Taxonomy" id="1768207"/>
    <lineage>
        <taxon>Bacteria</taxon>
        <taxon>environmental samples</taxon>
    </lineage>
</organism>
<dbReference type="AlphaFoldDB" id="A0A0U2VXE4"/>
<evidence type="ECO:0000313" key="5">
    <source>
        <dbReference type="EMBL" id="ALS55967.1"/>
    </source>
</evidence>
<evidence type="ECO:0000256" key="2">
    <source>
        <dbReference type="ARBA" id="ARBA00038825"/>
    </source>
</evidence>
<reference evidence="5" key="1">
    <citation type="journal article" date="2016" name="ISME J.">
        <title>Functional metagenomic screen reveals new and diverse microbial rhodopsins.</title>
        <authorList>
            <person name="Pushkarev A."/>
            <person name="Beja O."/>
        </authorList>
    </citation>
    <scope>NUCLEOTIDE SEQUENCE</scope>
</reference>
<comment type="function">
    <text evidence="1">Probable oxidoreductase that may play a role as regulator of mitochondrial function.</text>
</comment>
<proteinExistence type="predicted"/>
<dbReference type="Gene3D" id="3.50.50.60">
    <property type="entry name" value="FAD/NAD(P)-binding domain"/>
    <property type="match status" value="2"/>
</dbReference>
<dbReference type="Pfam" id="PF01593">
    <property type="entry name" value="Amino_oxidase"/>
    <property type="match status" value="1"/>
</dbReference>
<accession>A0A0U2VXE4</accession>
<comment type="subunit">
    <text evidence="2">Interacts with COX5B; this interaction may contribute to localize PYROXD2 to the inner face of the inner mitochondrial membrane.</text>
</comment>